<dbReference type="Proteomes" id="UP000027222">
    <property type="component" value="Unassembled WGS sequence"/>
</dbReference>
<reference evidence="3" key="1">
    <citation type="journal article" date="2014" name="Proc. Natl. Acad. Sci. U.S.A.">
        <title>Extensive sampling of basidiomycete genomes demonstrates inadequacy of the white-rot/brown-rot paradigm for wood decay fungi.</title>
        <authorList>
            <person name="Riley R."/>
            <person name="Salamov A.A."/>
            <person name="Brown D.W."/>
            <person name="Nagy L.G."/>
            <person name="Floudas D."/>
            <person name="Held B.W."/>
            <person name="Levasseur A."/>
            <person name="Lombard V."/>
            <person name="Morin E."/>
            <person name="Otillar R."/>
            <person name="Lindquist E.A."/>
            <person name="Sun H."/>
            <person name="LaButti K.M."/>
            <person name="Schmutz J."/>
            <person name="Jabbour D."/>
            <person name="Luo H."/>
            <person name="Baker S.E."/>
            <person name="Pisabarro A.G."/>
            <person name="Walton J.D."/>
            <person name="Blanchette R.A."/>
            <person name="Henrissat B."/>
            <person name="Martin F."/>
            <person name="Cullen D."/>
            <person name="Hibbett D.S."/>
            <person name="Grigoriev I.V."/>
        </authorList>
    </citation>
    <scope>NUCLEOTIDE SEQUENCE [LARGE SCALE GENOMIC DNA]</scope>
    <source>
        <strain evidence="3">CBS 339.88</strain>
    </source>
</reference>
<dbReference type="PANTHER" id="PTHR35871:SF1">
    <property type="entry name" value="CXC1-LIKE CYSTEINE CLUSTER ASSOCIATED WITH KDZ TRANSPOSASES DOMAIN-CONTAINING PROTEIN"/>
    <property type="match status" value="1"/>
</dbReference>
<sequence>MVATLNLYLDPELSYSWRDASLIAAKASGRGVNHARNLRTWLRRYLHSKKLPLHRYGNYNSSILDDEDFAQDIQLHLTEIAKKGYIRAQDIVDYVATPEVQTRLGSKACGIHLTTARKWLHKLRWRYTRKRNGMYIDGHEREDVVKYRNEFVKRWKEYEKRFVIYENNGEILSKPTGFPVPQVGRFRLILVTHDESTFYEMDRRKTKWVHATEKAAPEKKGEGQSVMVSAFITSEWGLLRDDNDEARLFFRAGKNRDGWFDNDDLILEVDKAIDIFEGKTNGFATGLFLFDNAPSHQKRAQDALSARKMPKGPHATWRHHKGGPRMRTTTFGNDTPQDFYYPDDHPRMPGWFKGMEEIIRERGLWPVGGLNAQCEGFKCEVGKTNCCCRRLLFTQPDFENQKSHLEELITCRGHICDFYPKYHCELNFIEQYWGAAKFRYRSSPKTNDIGEMEGNIKACLDDVPDVQIRRYANRSARFINAYSQGLSGPEAAWANRKYHGHRTLPPDILADLKKEYHEKYDRQVVG</sequence>
<organism evidence="2 3">
    <name type="scientific">Galerina marginata (strain CBS 339.88)</name>
    <dbReference type="NCBI Taxonomy" id="685588"/>
    <lineage>
        <taxon>Eukaryota</taxon>
        <taxon>Fungi</taxon>
        <taxon>Dikarya</taxon>
        <taxon>Basidiomycota</taxon>
        <taxon>Agaricomycotina</taxon>
        <taxon>Agaricomycetes</taxon>
        <taxon>Agaricomycetidae</taxon>
        <taxon>Agaricales</taxon>
        <taxon>Agaricineae</taxon>
        <taxon>Strophariaceae</taxon>
        <taxon>Galerina</taxon>
    </lineage>
</organism>
<evidence type="ECO:0000256" key="1">
    <source>
        <dbReference type="SAM" id="MobiDB-lite"/>
    </source>
</evidence>
<feature type="compositionally biased region" description="Basic residues" evidence="1">
    <location>
        <begin position="308"/>
        <end position="324"/>
    </location>
</feature>
<dbReference type="OrthoDB" id="6511194at2759"/>
<dbReference type="PANTHER" id="PTHR35871">
    <property type="entry name" value="EXPRESSED PROTEIN"/>
    <property type="match status" value="1"/>
</dbReference>
<dbReference type="InterPro" id="IPR036397">
    <property type="entry name" value="RNaseH_sf"/>
</dbReference>
<protein>
    <submittedName>
        <fullName evidence="2">Uncharacterized protein</fullName>
    </submittedName>
</protein>
<gene>
    <name evidence="2" type="ORF">GALMADRAFT_1356388</name>
</gene>
<name>A0A067SBQ7_GALM3</name>
<proteinExistence type="predicted"/>
<dbReference type="Gene3D" id="3.30.420.10">
    <property type="entry name" value="Ribonuclease H-like superfamily/Ribonuclease H"/>
    <property type="match status" value="1"/>
</dbReference>
<feature type="region of interest" description="Disordered" evidence="1">
    <location>
        <begin position="305"/>
        <end position="329"/>
    </location>
</feature>
<dbReference type="EMBL" id="KL142415">
    <property type="protein sequence ID" value="KDR67382.1"/>
    <property type="molecule type" value="Genomic_DNA"/>
</dbReference>
<evidence type="ECO:0000313" key="2">
    <source>
        <dbReference type="EMBL" id="KDR67382.1"/>
    </source>
</evidence>
<dbReference type="AlphaFoldDB" id="A0A067SBQ7"/>
<evidence type="ECO:0000313" key="3">
    <source>
        <dbReference type="Proteomes" id="UP000027222"/>
    </source>
</evidence>
<accession>A0A067SBQ7</accession>
<dbReference type="HOGENOM" id="CLU_005726_1_0_1"/>
<dbReference type="GO" id="GO:0003676">
    <property type="term" value="F:nucleic acid binding"/>
    <property type="evidence" value="ECO:0007669"/>
    <property type="project" value="InterPro"/>
</dbReference>
<keyword evidence="3" id="KW-1185">Reference proteome</keyword>